<dbReference type="EMBL" id="JBHTCE010000001">
    <property type="protein sequence ID" value="MFC7390255.1"/>
    <property type="molecule type" value="Genomic_DNA"/>
</dbReference>
<dbReference type="Gene3D" id="3.40.930.10">
    <property type="entry name" value="Mannitol-specific EII, Chain A"/>
    <property type="match status" value="1"/>
</dbReference>
<keyword evidence="3" id="KW-0963">Cytoplasm</keyword>
<dbReference type="InterPro" id="IPR011608">
    <property type="entry name" value="PRD"/>
</dbReference>
<reference evidence="15" key="1">
    <citation type="journal article" date="2019" name="Int. J. Syst. Evol. Microbiol.">
        <title>The Global Catalogue of Microorganisms (GCM) 10K type strain sequencing project: providing services to taxonomists for standard genome sequencing and annotation.</title>
        <authorList>
            <consortium name="The Broad Institute Genomics Platform"/>
            <consortium name="The Broad Institute Genome Sequencing Center for Infectious Disease"/>
            <person name="Wu L."/>
            <person name="Ma J."/>
        </authorList>
    </citation>
    <scope>NUCLEOTIDE SEQUENCE [LARGE SCALE GENOMIC DNA]</scope>
    <source>
        <strain evidence="15">CCUG 55590</strain>
    </source>
</reference>
<dbReference type="InterPro" id="IPR051351">
    <property type="entry name" value="Ascorbate-PTS_EIIA_comp"/>
</dbReference>
<evidence type="ECO:0000256" key="4">
    <source>
        <dbReference type="ARBA" id="ARBA00022553"/>
    </source>
</evidence>
<keyword evidence="15" id="KW-1185">Reference proteome</keyword>
<keyword evidence="2" id="KW-0813">Transport</keyword>
<dbReference type="InterPro" id="IPR002178">
    <property type="entry name" value="PTS_EIIA_type-2_dom"/>
</dbReference>
<comment type="subcellular location">
    <subcellularLocation>
        <location evidence="1">Cytoplasm</location>
    </subcellularLocation>
</comment>
<dbReference type="InterPro" id="IPR036095">
    <property type="entry name" value="PTS_EIIB-like_sf"/>
</dbReference>
<keyword evidence="4" id="KW-0597">Phosphoprotein</keyword>
<gene>
    <name evidence="14" type="ORF">ACFQO8_08845</name>
</gene>
<organism evidence="14 15">
    <name type="scientific">Exiguobacterium aestuarii</name>
    <dbReference type="NCBI Taxonomy" id="273527"/>
    <lineage>
        <taxon>Bacteria</taxon>
        <taxon>Bacillati</taxon>
        <taxon>Bacillota</taxon>
        <taxon>Bacilli</taxon>
        <taxon>Bacillales</taxon>
        <taxon>Bacillales Family XII. Incertae Sedis</taxon>
        <taxon>Exiguobacterium</taxon>
    </lineage>
</organism>
<comment type="caution">
    <text evidence="14">The sequence shown here is derived from an EMBL/GenBank/DDBJ whole genome shotgun (WGS) entry which is preliminary data.</text>
</comment>
<dbReference type="SUPFAM" id="SSF52794">
    <property type="entry name" value="PTS system IIB component-like"/>
    <property type="match status" value="1"/>
</dbReference>
<dbReference type="Gene3D" id="1.10.1790.10">
    <property type="entry name" value="PRD domain"/>
    <property type="match status" value="1"/>
</dbReference>
<dbReference type="SUPFAM" id="SSF63520">
    <property type="entry name" value="PTS-regulatory domain, PRD"/>
    <property type="match status" value="1"/>
</dbReference>
<evidence type="ECO:0000256" key="8">
    <source>
        <dbReference type="ARBA" id="ARBA00037387"/>
    </source>
</evidence>
<dbReference type="PROSITE" id="PS51099">
    <property type="entry name" value="PTS_EIIB_TYPE_2"/>
    <property type="match status" value="1"/>
</dbReference>
<keyword evidence="5" id="KW-0808">Transferase</keyword>
<accession>A0ABW2PRF7</accession>
<evidence type="ECO:0000256" key="9">
    <source>
        <dbReference type="ARBA" id="ARBA00041175"/>
    </source>
</evidence>
<dbReference type="CDD" id="cd05568">
    <property type="entry name" value="PTS_IIB_bgl_like"/>
    <property type="match status" value="1"/>
</dbReference>
<dbReference type="Proteomes" id="UP001596439">
    <property type="component" value="Unassembled WGS sequence"/>
</dbReference>
<feature type="domain" description="PTS EIIA type-2" evidence="11">
    <location>
        <begin position="527"/>
        <end position="668"/>
    </location>
</feature>
<evidence type="ECO:0000259" key="13">
    <source>
        <dbReference type="PROSITE" id="PS51372"/>
    </source>
</evidence>
<feature type="domain" description="PRD" evidence="13">
    <location>
        <begin position="272"/>
        <end position="379"/>
    </location>
</feature>
<evidence type="ECO:0000256" key="1">
    <source>
        <dbReference type="ARBA" id="ARBA00004496"/>
    </source>
</evidence>
<comment type="function">
    <text evidence="8">The phosphoenolpyruvate-dependent sugar phosphotransferase system (sugar PTS), a major carbohydrate active transport system, catalyzes the phosphorylation of incoming sugar substrates concomitantly with their translocation across the cell membrane. The enzyme II UlaABC PTS system is involved in ascorbate transport.</text>
</comment>
<keyword evidence="6" id="KW-0598">Phosphotransferase system</keyword>
<evidence type="ECO:0000256" key="5">
    <source>
        <dbReference type="ARBA" id="ARBA00022679"/>
    </source>
</evidence>
<keyword evidence="7" id="KW-0418">Kinase</keyword>
<dbReference type="InterPro" id="IPR013011">
    <property type="entry name" value="PTS_EIIB_2"/>
</dbReference>
<evidence type="ECO:0000256" key="7">
    <source>
        <dbReference type="ARBA" id="ARBA00022777"/>
    </source>
</evidence>
<evidence type="ECO:0000313" key="14">
    <source>
        <dbReference type="EMBL" id="MFC7390255.1"/>
    </source>
</evidence>
<dbReference type="PANTHER" id="PTHR36203">
    <property type="entry name" value="ASCORBATE-SPECIFIC PTS SYSTEM EIIA COMPONENT"/>
    <property type="match status" value="1"/>
</dbReference>
<proteinExistence type="predicted"/>
<evidence type="ECO:0000259" key="11">
    <source>
        <dbReference type="PROSITE" id="PS51094"/>
    </source>
</evidence>
<sequence length="674" mass="78128">MQLNEKSKRMLNVILHEKQMTVDTLTMMLPYSRRTVEYELERIQEWLSYHGLSNMKVDGTKIELTVTEALIDQVERAELVWSEEERELVITLYAMTQVEFLSSFHFQHLLDVSKYTVQESLNAIKKKAARFGLDFSYTRKEGYRFNGHFQTVTLYVYRTIEQLLDKSTSSQLLDLCFDEWQEEFRKRVRQIEQFEALKQFQFVESHREKMAYFLLVGSKLSPESFVRDEDSWLTEKVEQSVRAHFQDVPQLWDMLMMLIQSGPKVSEEMDETVQQNLAATMIQVIERFEGLSCTRVIEREALCEKLVLHAKATLKRVHTEVMPPEELERYVLKEHRVLNVIVDRSLDPIRQQIQADLPKTEVMYFTLHFAAHLHQQGQHLDEKMKAIVVCPSGISVSHMLDHILKNQFPDFVFLPPISQRDVLEYAPLVDLIFTTVPLPLAVQQQAHVTLVPTLPTRLEQLALKRQIHQRFIATGGIARLEVSDILEVVKKYATVHQESQLRKELNHLLQDEATKDEWKGGQPVLNQLVTKNEIQLRDHVSNWQESIRLAAEPLVQNGTIETRYVETMIENVVEHGPYIVLMPQIAIPHARPEDGVNQLGMSVLKLTEPVFFPGDKPVRAFFVLAAIDQTTHLKALAQLTELLGNEQDVSLVLGADNVEEIVEILNRYSEEEEK</sequence>
<feature type="domain" description="PTS EIIB type-2" evidence="12">
    <location>
        <begin position="384"/>
        <end position="475"/>
    </location>
</feature>
<dbReference type="PANTHER" id="PTHR36203:SF1">
    <property type="entry name" value="ASCORBATE-SPECIFIC PTS SYSTEM EIIA COMPONENT"/>
    <property type="match status" value="1"/>
</dbReference>
<dbReference type="InterPro" id="IPR016152">
    <property type="entry name" value="PTrfase/Anion_transptr"/>
</dbReference>
<dbReference type="PROSITE" id="PS51094">
    <property type="entry name" value="PTS_EIIA_TYPE_2"/>
    <property type="match status" value="1"/>
</dbReference>
<dbReference type="InterPro" id="IPR036634">
    <property type="entry name" value="PRD_sf"/>
</dbReference>
<dbReference type="SUPFAM" id="SSF55804">
    <property type="entry name" value="Phoshotransferase/anion transport protein"/>
    <property type="match status" value="1"/>
</dbReference>
<evidence type="ECO:0000313" key="15">
    <source>
        <dbReference type="Proteomes" id="UP001596439"/>
    </source>
</evidence>
<dbReference type="PROSITE" id="PS51372">
    <property type="entry name" value="PRD_2"/>
    <property type="match status" value="1"/>
</dbReference>
<evidence type="ECO:0000256" key="3">
    <source>
        <dbReference type="ARBA" id="ARBA00022490"/>
    </source>
</evidence>
<dbReference type="CDD" id="cd00211">
    <property type="entry name" value="PTS_IIA_fru"/>
    <property type="match status" value="1"/>
</dbReference>
<dbReference type="Pfam" id="PF00359">
    <property type="entry name" value="PTS_EIIA_2"/>
    <property type="match status" value="1"/>
</dbReference>
<name>A0ABW2PRF7_9BACL</name>
<evidence type="ECO:0000256" key="6">
    <source>
        <dbReference type="ARBA" id="ARBA00022683"/>
    </source>
</evidence>
<protein>
    <recommendedName>
        <fullName evidence="9">Ascorbate-specific PTS system EIIA component</fullName>
    </recommendedName>
    <alternativeName>
        <fullName evidence="10">Ascorbate-specific phosphotransferase enzyme IIA component</fullName>
    </alternativeName>
</protein>
<dbReference type="Pfam" id="PF00874">
    <property type="entry name" value="PRD"/>
    <property type="match status" value="1"/>
</dbReference>
<evidence type="ECO:0000256" key="10">
    <source>
        <dbReference type="ARBA" id="ARBA00042072"/>
    </source>
</evidence>
<dbReference type="RefSeq" id="WP_214789158.1">
    <property type="nucleotide sequence ID" value="NZ_JANIEL010000016.1"/>
</dbReference>
<evidence type="ECO:0000259" key="12">
    <source>
        <dbReference type="PROSITE" id="PS51099"/>
    </source>
</evidence>
<evidence type="ECO:0000256" key="2">
    <source>
        <dbReference type="ARBA" id="ARBA00022448"/>
    </source>
</evidence>